<dbReference type="AlphaFoldDB" id="A0A377X717"/>
<evidence type="ECO:0000256" key="1">
    <source>
        <dbReference type="ARBA" id="ARBA00004141"/>
    </source>
</evidence>
<protein>
    <submittedName>
        <fullName evidence="7">Putative tartrate:succinate antiporter</fullName>
    </submittedName>
</protein>
<dbReference type="Pfam" id="PF00939">
    <property type="entry name" value="Na_sulph_symp"/>
    <property type="match status" value="1"/>
</dbReference>
<evidence type="ECO:0000256" key="3">
    <source>
        <dbReference type="ARBA" id="ARBA00022692"/>
    </source>
</evidence>
<feature type="transmembrane region" description="Helical" evidence="6">
    <location>
        <begin position="94"/>
        <end position="111"/>
    </location>
</feature>
<proteinExistence type="inferred from homology"/>
<keyword evidence="4 6" id="KW-1133">Transmembrane helix</keyword>
<evidence type="ECO:0000313" key="7">
    <source>
        <dbReference type="EMBL" id="STT72519.1"/>
    </source>
</evidence>
<dbReference type="InterPro" id="IPR030676">
    <property type="entry name" value="CitT-rel"/>
</dbReference>
<feature type="transmembrane region" description="Helical" evidence="6">
    <location>
        <begin position="41"/>
        <end position="65"/>
    </location>
</feature>
<evidence type="ECO:0000256" key="5">
    <source>
        <dbReference type="ARBA" id="ARBA00023136"/>
    </source>
</evidence>
<keyword evidence="3 6" id="KW-0812">Transmembrane</keyword>
<evidence type="ECO:0000256" key="2">
    <source>
        <dbReference type="ARBA" id="ARBA00007349"/>
    </source>
</evidence>
<evidence type="ECO:0000256" key="6">
    <source>
        <dbReference type="SAM" id="Phobius"/>
    </source>
</evidence>
<dbReference type="GO" id="GO:0016020">
    <property type="term" value="C:membrane"/>
    <property type="evidence" value="ECO:0007669"/>
    <property type="project" value="UniProtKB-SubCell"/>
</dbReference>
<evidence type="ECO:0000313" key="8">
    <source>
        <dbReference type="Proteomes" id="UP000254340"/>
    </source>
</evidence>
<sequence>MWVAITAACITSSMFLSALAPNLLALALVKSIVGINISWGTWFIAFLPLGILLILAMPLLAYWFYPPEVKVNNEVPLWAARELEKLGKLSRNEILLLVFVCFALMMWIFAADWIEPALAALLVIVLMLWTGVLSWSRYHQQQSGMEHLCLVRHPGGTGRRPLLHRLYRLAG</sequence>
<comment type="subcellular location">
    <subcellularLocation>
        <location evidence="1">Membrane</location>
        <topology evidence="1">Multi-pass membrane protein</topology>
    </subcellularLocation>
</comment>
<gene>
    <name evidence="7" type="primary">citT_1</name>
    <name evidence="7" type="ORF">NCTC5047_00201</name>
</gene>
<name>A0A377X717_KLEPN</name>
<reference evidence="7 8" key="1">
    <citation type="submission" date="2018-06" db="EMBL/GenBank/DDBJ databases">
        <authorList>
            <consortium name="Pathogen Informatics"/>
            <person name="Doyle S."/>
        </authorList>
    </citation>
    <scope>NUCLEOTIDE SEQUENCE [LARGE SCALE GENOMIC DNA]</scope>
    <source>
        <strain evidence="7 8">NCTC5047</strain>
    </source>
</reference>
<keyword evidence="5 6" id="KW-0472">Membrane</keyword>
<dbReference type="EMBL" id="UGLH01000004">
    <property type="protein sequence ID" value="STT72519.1"/>
    <property type="molecule type" value="Genomic_DNA"/>
</dbReference>
<dbReference type="InterPro" id="IPR001898">
    <property type="entry name" value="SLC13A/DASS"/>
</dbReference>
<dbReference type="Proteomes" id="UP000254340">
    <property type="component" value="Unassembled WGS sequence"/>
</dbReference>
<comment type="similarity">
    <text evidence="2">Belongs to the SLC13A/DASS transporter (TC 2.A.47) family. DIT1 subfamily.</text>
</comment>
<evidence type="ECO:0000256" key="4">
    <source>
        <dbReference type="ARBA" id="ARBA00022989"/>
    </source>
</evidence>
<dbReference type="GO" id="GO:0022857">
    <property type="term" value="F:transmembrane transporter activity"/>
    <property type="evidence" value="ECO:0007669"/>
    <property type="project" value="InterPro"/>
</dbReference>
<organism evidence="7 8">
    <name type="scientific">Klebsiella pneumoniae</name>
    <dbReference type="NCBI Taxonomy" id="573"/>
    <lineage>
        <taxon>Bacteria</taxon>
        <taxon>Pseudomonadati</taxon>
        <taxon>Pseudomonadota</taxon>
        <taxon>Gammaproteobacteria</taxon>
        <taxon>Enterobacterales</taxon>
        <taxon>Enterobacteriaceae</taxon>
        <taxon>Klebsiella/Raoultella group</taxon>
        <taxon>Klebsiella</taxon>
        <taxon>Klebsiella pneumoniae complex</taxon>
    </lineage>
</organism>
<feature type="transmembrane region" description="Helical" evidence="6">
    <location>
        <begin position="117"/>
        <end position="135"/>
    </location>
</feature>
<accession>A0A377X717</accession>
<dbReference type="PANTHER" id="PTHR42826">
    <property type="entry name" value="DICARBOXYLATE TRANSPORTER 2.1, CHLOROPLASTIC"/>
    <property type="match status" value="1"/>
</dbReference>